<keyword evidence="5" id="KW-0442">Lipid degradation</keyword>
<evidence type="ECO:0000256" key="6">
    <source>
        <dbReference type="ARBA" id="ARBA00023098"/>
    </source>
</evidence>
<dbReference type="Pfam" id="PF13091">
    <property type="entry name" value="PLDc_2"/>
    <property type="match status" value="1"/>
</dbReference>
<evidence type="ECO:0000256" key="3">
    <source>
        <dbReference type="ARBA" id="ARBA00012027"/>
    </source>
</evidence>
<comment type="caution">
    <text evidence="8">The sequence shown here is derived from an EMBL/GenBank/DDBJ whole genome shotgun (WGS) entry which is preliminary data.</text>
</comment>
<evidence type="ECO:0000256" key="1">
    <source>
        <dbReference type="ARBA" id="ARBA00000798"/>
    </source>
</evidence>
<feature type="domain" description="PLD phosphodiesterase" evidence="7">
    <location>
        <begin position="88"/>
        <end position="115"/>
    </location>
</feature>
<dbReference type="InterPro" id="IPR001736">
    <property type="entry name" value="PLipase_D/transphosphatidylase"/>
</dbReference>
<dbReference type="SUPFAM" id="SSF56024">
    <property type="entry name" value="Phospholipase D/nuclease"/>
    <property type="match status" value="1"/>
</dbReference>
<dbReference type="PANTHER" id="PTHR43856">
    <property type="entry name" value="CARDIOLIPIN HYDROLASE"/>
    <property type="match status" value="1"/>
</dbReference>
<evidence type="ECO:0000259" key="7">
    <source>
        <dbReference type="PROSITE" id="PS50035"/>
    </source>
</evidence>
<dbReference type="Proteomes" id="UP001597094">
    <property type="component" value="Unassembled WGS sequence"/>
</dbReference>
<keyword evidence="9" id="KW-1185">Reference proteome</keyword>
<keyword evidence="6" id="KW-0443">Lipid metabolism</keyword>
<protein>
    <recommendedName>
        <fullName evidence="3">phospholipase D</fullName>
        <ecNumber evidence="3">3.1.4.4</ecNumber>
    </recommendedName>
</protein>
<name>A0ABW3SP71_9BACT</name>
<evidence type="ECO:0000313" key="9">
    <source>
        <dbReference type="Proteomes" id="UP001597094"/>
    </source>
</evidence>
<comment type="similarity">
    <text evidence="2">Belongs to the phospholipase D family.</text>
</comment>
<dbReference type="EMBL" id="JBHTLD010000032">
    <property type="protein sequence ID" value="MFD1185682.1"/>
    <property type="molecule type" value="Genomic_DNA"/>
</dbReference>
<proteinExistence type="inferred from homology"/>
<dbReference type="InterPro" id="IPR051406">
    <property type="entry name" value="PLD_domain"/>
</dbReference>
<evidence type="ECO:0000256" key="2">
    <source>
        <dbReference type="ARBA" id="ARBA00008664"/>
    </source>
</evidence>
<evidence type="ECO:0000256" key="4">
    <source>
        <dbReference type="ARBA" id="ARBA00022801"/>
    </source>
</evidence>
<dbReference type="PROSITE" id="PS50035">
    <property type="entry name" value="PLD"/>
    <property type="match status" value="1"/>
</dbReference>
<evidence type="ECO:0000313" key="8">
    <source>
        <dbReference type="EMBL" id="MFD1185682.1"/>
    </source>
</evidence>
<dbReference type="RefSeq" id="WP_377523711.1">
    <property type="nucleotide sequence ID" value="NZ_JBHTLD010000032.1"/>
</dbReference>
<reference evidence="9" key="1">
    <citation type="journal article" date="2019" name="Int. J. Syst. Evol. Microbiol.">
        <title>The Global Catalogue of Microorganisms (GCM) 10K type strain sequencing project: providing services to taxonomists for standard genome sequencing and annotation.</title>
        <authorList>
            <consortium name="The Broad Institute Genomics Platform"/>
            <consortium name="The Broad Institute Genome Sequencing Center for Infectious Disease"/>
            <person name="Wu L."/>
            <person name="Ma J."/>
        </authorList>
    </citation>
    <scope>NUCLEOTIDE SEQUENCE [LARGE SCALE GENOMIC DNA]</scope>
    <source>
        <strain evidence="9">JCM 31319</strain>
    </source>
</reference>
<gene>
    <name evidence="8" type="ORF">ACFQ2O_05630</name>
</gene>
<accession>A0ABW3SP71</accession>
<keyword evidence="4" id="KW-0378">Hydrolase</keyword>
<dbReference type="InterPro" id="IPR025202">
    <property type="entry name" value="PLD-like_dom"/>
</dbReference>
<dbReference type="EC" id="3.1.4.4" evidence="3"/>
<dbReference type="CDD" id="cd09171">
    <property type="entry name" value="PLDc_vPLD6_like"/>
    <property type="match status" value="1"/>
</dbReference>
<sequence>MAIPPNSAYFSPGGDCLHAILESINNASHSLKICVFTISDDRISRAIQEAHRRGVKVKIITDNEKLYDLGSDIRSLAEAGLPIRVDITHNHMHHKFAIIDNQAILTGSYNWTRSAANYNHENVLITHDRDTVLAYRKQFDLLWEEMVPFEE</sequence>
<organism evidence="8 9">
    <name type="scientific">Pontibacter rugosus</name>
    <dbReference type="NCBI Taxonomy" id="1745966"/>
    <lineage>
        <taxon>Bacteria</taxon>
        <taxon>Pseudomonadati</taxon>
        <taxon>Bacteroidota</taxon>
        <taxon>Cytophagia</taxon>
        <taxon>Cytophagales</taxon>
        <taxon>Hymenobacteraceae</taxon>
        <taxon>Pontibacter</taxon>
    </lineage>
</organism>
<dbReference type="PANTHER" id="PTHR43856:SF1">
    <property type="entry name" value="MITOCHONDRIAL CARDIOLIPIN HYDROLASE"/>
    <property type="match status" value="1"/>
</dbReference>
<evidence type="ECO:0000256" key="5">
    <source>
        <dbReference type="ARBA" id="ARBA00022963"/>
    </source>
</evidence>
<dbReference type="Gene3D" id="3.30.870.10">
    <property type="entry name" value="Endonuclease Chain A"/>
    <property type="match status" value="1"/>
</dbReference>
<comment type="catalytic activity">
    <reaction evidence="1">
        <text>a 1,2-diacyl-sn-glycero-3-phosphocholine + H2O = a 1,2-diacyl-sn-glycero-3-phosphate + choline + H(+)</text>
        <dbReference type="Rhea" id="RHEA:14445"/>
        <dbReference type="ChEBI" id="CHEBI:15354"/>
        <dbReference type="ChEBI" id="CHEBI:15377"/>
        <dbReference type="ChEBI" id="CHEBI:15378"/>
        <dbReference type="ChEBI" id="CHEBI:57643"/>
        <dbReference type="ChEBI" id="CHEBI:58608"/>
        <dbReference type="EC" id="3.1.4.4"/>
    </reaction>
</comment>